<dbReference type="KEGG" id="chq:AQ619_00745"/>
<reference evidence="8 9" key="1">
    <citation type="submission" date="2015-10" db="EMBL/GenBank/DDBJ databases">
        <title>Conservation of the essential genome among Caulobacter and Brevundimonas species.</title>
        <authorList>
            <person name="Scott D."/>
            <person name="Ely B."/>
        </authorList>
    </citation>
    <scope>NUCLEOTIDE SEQUENCE [LARGE SCALE GENOMIC DNA]</scope>
    <source>
        <strain evidence="8 9">CB4</strain>
    </source>
</reference>
<gene>
    <name evidence="8" type="ORF">AQ619_00745</name>
</gene>
<dbReference type="PANTHER" id="PTHR42881">
    <property type="entry name" value="PROLYL ENDOPEPTIDASE"/>
    <property type="match status" value="1"/>
</dbReference>
<dbReference type="PANTHER" id="PTHR42881:SF13">
    <property type="entry name" value="PROLYL ENDOPEPTIDASE"/>
    <property type="match status" value="1"/>
</dbReference>
<dbReference type="InterPro" id="IPR002471">
    <property type="entry name" value="Pept_S9_AS"/>
</dbReference>
<sequence>MRKVLLALGLSAAVALPAVAQQVPTAPVQPVTDVYFGETVVDGYRWMEARPPEFDAWMKAQDAVTRSEIAALPGRKALGDEIAAISAAAVVPSRPVQRGDQLYFQKRPSGASVNRLYVRNIAGGPIRELIAPDRLSDEGGAASLQAVSPSPDNRYLAYTIGRGGSEDAVLHVMEIATGKVLAEAIDGTRFALPEWAPDSKSFYYSRLKAPGPGDDPEDRFKDQALWRHVVGEDPARDQLVFEASRPDSTLGRDGGPLLYWPARSNWVFAFIFDGVSPYGLAWVSPATAVAAGKPVWRKIAAAEDRLMLVGLGGDQAALPVVRGDRAWVATTLNAPLGRFVDLDLKAPDFARASEIASGTGGALVAATPATDGLYVVRAEGGAYDVQRLGWDRSLTRLATPFPASIGFSTSDPDRSGVVMGLESWARPSELFQFAGNGPARSLALAEPMPVDLSDIVIERIEGRAADGTRIPVDIMRLKSLKLDGRSPTMLEGYGAYGVSSDPIFSARLIPFVKRGGIYASAVVRGGGEYGEAWHLAGKEASKPNTWRDFIAAAEALIDKGYTSKDRLAGSGTSAGGILIGRAVTERPDLFAAAFMGVPMTDMLRFETTPGGPANVAEFGSIATPEGYRALKVMSPLVHVADGVRYPPILITAGMNDGRVPAWVPAKMAARLQAASTGGPVRLRVDFDAGHGIGSTKGQRDAQAADIQAFLLQALGEPDFQPLRP</sequence>
<keyword evidence="2" id="KW-0645">Protease</keyword>
<dbReference type="Gene3D" id="2.130.10.120">
    <property type="entry name" value="Prolyl oligopeptidase, N-terminal domain"/>
    <property type="match status" value="1"/>
</dbReference>
<feature type="domain" description="Peptidase S9A N-terminal" evidence="7">
    <location>
        <begin position="27"/>
        <end position="433"/>
    </location>
</feature>
<dbReference type="InterPro" id="IPR001375">
    <property type="entry name" value="Peptidase_S9_cat"/>
</dbReference>
<proteinExistence type="inferred from homology"/>
<dbReference type="InterPro" id="IPR029058">
    <property type="entry name" value="AB_hydrolase_fold"/>
</dbReference>
<dbReference type="EMBL" id="CP013002">
    <property type="protein sequence ID" value="ALL12006.1"/>
    <property type="molecule type" value="Genomic_DNA"/>
</dbReference>
<dbReference type="PRINTS" id="PR00862">
    <property type="entry name" value="PROLIGOPTASE"/>
</dbReference>
<dbReference type="GO" id="GO:0005829">
    <property type="term" value="C:cytosol"/>
    <property type="evidence" value="ECO:0007669"/>
    <property type="project" value="TreeGrafter"/>
</dbReference>
<dbReference type="RefSeq" id="WP_062142867.1">
    <property type="nucleotide sequence ID" value="NZ_CP013002.1"/>
</dbReference>
<dbReference type="GO" id="GO:0070012">
    <property type="term" value="F:oligopeptidase activity"/>
    <property type="evidence" value="ECO:0007669"/>
    <property type="project" value="TreeGrafter"/>
</dbReference>
<evidence type="ECO:0000256" key="2">
    <source>
        <dbReference type="ARBA" id="ARBA00022670"/>
    </source>
</evidence>
<dbReference type="PROSITE" id="PS00708">
    <property type="entry name" value="PRO_ENDOPEP_SER"/>
    <property type="match status" value="1"/>
</dbReference>
<evidence type="ECO:0000313" key="8">
    <source>
        <dbReference type="EMBL" id="ALL12006.1"/>
    </source>
</evidence>
<dbReference type="SUPFAM" id="SSF53474">
    <property type="entry name" value="alpha/beta-Hydrolases"/>
    <property type="match status" value="1"/>
</dbReference>
<keyword evidence="5" id="KW-0732">Signal</keyword>
<keyword evidence="4" id="KW-0720">Serine protease</keyword>
<dbReference type="Pfam" id="PF00326">
    <property type="entry name" value="Peptidase_S9"/>
    <property type="match status" value="1"/>
</dbReference>
<evidence type="ECO:0000256" key="3">
    <source>
        <dbReference type="ARBA" id="ARBA00022801"/>
    </source>
</evidence>
<evidence type="ECO:0000313" key="9">
    <source>
        <dbReference type="Proteomes" id="UP000056905"/>
    </source>
</evidence>
<evidence type="ECO:0008006" key="10">
    <source>
        <dbReference type="Google" id="ProtNLM"/>
    </source>
</evidence>
<accession>A0A0P0NVJ6</accession>
<evidence type="ECO:0000256" key="5">
    <source>
        <dbReference type="SAM" id="SignalP"/>
    </source>
</evidence>
<protein>
    <recommendedName>
        <fullName evidence="10">Peptidase S9</fullName>
    </recommendedName>
</protein>
<dbReference type="InterPro" id="IPR051167">
    <property type="entry name" value="Prolyl_oligopep/macrocyclase"/>
</dbReference>
<dbReference type="OrthoDB" id="9801421at2"/>
<dbReference type="AlphaFoldDB" id="A0A0P0NVJ6"/>
<feature type="signal peptide" evidence="5">
    <location>
        <begin position="1"/>
        <end position="20"/>
    </location>
</feature>
<dbReference type="GO" id="GO:0006508">
    <property type="term" value="P:proteolysis"/>
    <property type="evidence" value="ECO:0007669"/>
    <property type="project" value="UniProtKB-KW"/>
</dbReference>
<keyword evidence="9" id="KW-1185">Reference proteome</keyword>
<feature type="chain" id="PRO_5006052391" description="Peptidase S9" evidence="5">
    <location>
        <begin position="21"/>
        <end position="724"/>
    </location>
</feature>
<name>A0A0P0NVJ6_9CAUL</name>
<dbReference type="InterPro" id="IPR002470">
    <property type="entry name" value="Peptidase_S9A"/>
</dbReference>
<evidence type="ECO:0000259" key="7">
    <source>
        <dbReference type="Pfam" id="PF02897"/>
    </source>
</evidence>
<dbReference type="Pfam" id="PF02897">
    <property type="entry name" value="Peptidase_S9_N"/>
    <property type="match status" value="1"/>
</dbReference>
<comment type="similarity">
    <text evidence="1">Belongs to the peptidase S9A family.</text>
</comment>
<evidence type="ECO:0000256" key="4">
    <source>
        <dbReference type="ARBA" id="ARBA00022825"/>
    </source>
</evidence>
<keyword evidence="3" id="KW-0378">Hydrolase</keyword>
<evidence type="ECO:0000259" key="6">
    <source>
        <dbReference type="Pfam" id="PF00326"/>
    </source>
</evidence>
<dbReference type="SUPFAM" id="SSF50993">
    <property type="entry name" value="Peptidase/esterase 'gauge' domain"/>
    <property type="match status" value="1"/>
</dbReference>
<dbReference type="Gene3D" id="3.40.50.1820">
    <property type="entry name" value="alpha/beta hydrolase"/>
    <property type="match status" value="1"/>
</dbReference>
<dbReference type="Proteomes" id="UP000056905">
    <property type="component" value="Chromosome"/>
</dbReference>
<dbReference type="GO" id="GO:0004252">
    <property type="term" value="F:serine-type endopeptidase activity"/>
    <property type="evidence" value="ECO:0007669"/>
    <property type="project" value="InterPro"/>
</dbReference>
<feature type="domain" description="Peptidase S9 prolyl oligopeptidase catalytic" evidence="6">
    <location>
        <begin position="504"/>
        <end position="715"/>
    </location>
</feature>
<dbReference type="InterPro" id="IPR023302">
    <property type="entry name" value="Pept_S9A_N"/>
</dbReference>
<evidence type="ECO:0000256" key="1">
    <source>
        <dbReference type="ARBA" id="ARBA00005228"/>
    </source>
</evidence>
<organism evidence="8 9">
    <name type="scientific">Caulobacter henricii</name>
    <dbReference type="NCBI Taxonomy" id="69395"/>
    <lineage>
        <taxon>Bacteria</taxon>
        <taxon>Pseudomonadati</taxon>
        <taxon>Pseudomonadota</taxon>
        <taxon>Alphaproteobacteria</taxon>
        <taxon>Caulobacterales</taxon>
        <taxon>Caulobacteraceae</taxon>
        <taxon>Caulobacter</taxon>
    </lineage>
</organism>
<dbReference type="STRING" id="69395.AQ619_00745"/>